<dbReference type="PANTHER" id="PTHR21240">
    <property type="entry name" value="2-AMINO-3-CARBOXYLMUCONATE-6-SEMIALDEHYDE DECARBOXYLASE"/>
    <property type="match status" value="1"/>
</dbReference>
<dbReference type="Gene3D" id="3.20.20.140">
    <property type="entry name" value="Metal-dependent hydrolases"/>
    <property type="match status" value="1"/>
</dbReference>
<dbReference type="InterPro" id="IPR006680">
    <property type="entry name" value="Amidohydro-rel"/>
</dbReference>
<dbReference type="GO" id="GO:0005829">
    <property type="term" value="C:cytosol"/>
    <property type="evidence" value="ECO:0007669"/>
    <property type="project" value="TreeGrafter"/>
</dbReference>
<dbReference type="GO" id="GO:0019748">
    <property type="term" value="P:secondary metabolic process"/>
    <property type="evidence" value="ECO:0007669"/>
    <property type="project" value="TreeGrafter"/>
</dbReference>
<feature type="domain" description="Amidohydrolase-related" evidence="4">
    <location>
        <begin position="42"/>
        <end position="292"/>
    </location>
</feature>
<gene>
    <name evidence="5" type="ORF">B0T18DRAFT_423814</name>
</gene>
<protein>
    <recommendedName>
        <fullName evidence="4">Amidohydrolase-related domain-containing protein</fullName>
    </recommendedName>
</protein>
<dbReference type="InterPro" id="IPR032466">
    <property type="entry name" value="Metal_Hydrolase"/>
</dbReference>
<evidence type="ECO:0000256" key="2">
    <source>
        <dbReference type="ARBA" id="ARBA00023239"/>
    </source>
</evidence>
<dbReference type="InterPro" id="IPR032465">
    <property type="entry name" value="ACMSD"/>
</dbReference>
<dbReference type="PANTHER" id="PTHR21240:SF31">
    <property type="entry name" value="AMIDOHYDROLASE FAMILY PROTEIN (AFU_ORTHOLOGUE AFUA_7G05840)"/>
    <property type="match status" value="1"/>
</dbReference>
<evidence type="ECO:0000256" key="3">
    <source>
        <dbReference type="RuleBase" id="RU366045"/>
    </source>
</evidence>
<evidence type="ECO:0000313" key="6">
    <source>
        <dbReference type="Proteomes" id="UP001172155"/>
    </source>
</evidence>
<dbReference type="GO" id="GO:0016831">
    <property type="term" value="F:carboxy-lyase activity"/>
    <property type="evidence" value="ECO:0007669"/>
    <property type="project" value="UniProtKB-KW"/>
</dbReference>
<keyword evidence="2 3" id="KW-0456">Lyase</keyword>
<dbReference type="SUPFAM" id="SSF51556">
    <property type="entry name" value="Metallo-dependent hydrolases"/>
    <property type="match status" value="1"/>
</dbReference>
<dbReference type="Pfam" id="PF04909">
    <property type="entry name" value="Amidohydro_2"/>
    <property type="match status" value="1"/>
</dbReference>
<dbReference type="GO" id="GO:0016787">
    <property type="term" value="F:hydrolase activity"/>
    <property type="evidence" value="ECO:0007669"/>
    <property type="project" value="InterPro"/>
</dbReference>
<comment type="similarity">
    <text evidence="3">Belongs to the metallo-dependent hydrolases superfamily.</text>
</comment>
<comment type="caution">
    <text evidence="5">The sequence shown here is derived from an EMBL/GenBank/DDBJ whole genome shotgun (WGS) entry which is preliminary data.</text>
</comment>
<evidence type="ECO:0000256" key="1">
    <source>
        <dbReference type="ARBA" id="ARBA00022793"/>
    </source>
</evidence>
<keyword evidence="6" id="KW-1185">Reference proteome</keyword>
<sequence>MFGKIALEEAWGIRENFKDYDVATLVPKGIIGPDLVANLLDIHGTRLQQMDENGVDMMVLSLSSPGPQGATEPKEAEDLARLANDRLSVEVSRTPSRFAALASLSMHDPVQAGEELRRCMTELTGFYQSAGADRNTMLFYDSPAYDPFWRVASELDCPVYLHPREPTPLIYSQMWAGRPHLAYAALGHAHRVSMHLLGIVTSGVLDRFPKLKLVVGHMGEHIPFDLYRIDHKLNRARFPDMGMSKERLVRDYFGTQLFVTTSGNFSTPALLCAMQELGAGAVLFSIDYPFESIPNGCVWFDEHVPISGKDLVDIGRNNALGVFTRLTGWPHALERLKPIECGVGGLGQKRGVEGEVEYGLYNKSWGKREKRGVVAEEEGPAA</sequence>
<organism evidence="5 6">
    <name type="scientific">Schizothecium vesticola</name>
    <dbReference type="NCBI Taxonomy" id="314040"/>
    <lineage>
        <taxon>Eukaryota</taxon>
        <taxon>Fungi</taxon>
        <taxon>Dikarya</taxon>
        <taxon>Ascomycota</taxon>
        <taxon>Pezizomycotina</taxon>
        <taxon>Sordariomycetes</taxon>
        <taxon>Sordariomycetidae</taxon>
        <taxon>Sordariales</taxon>
        <taxon>Schizotheciaceae</taxon>
        <taxon>Schizothecium</taxon>
    </lineage>
</organism>
<dbReference type="EMBL" id="JAUKUD010000001">
    <property type="protein sequence ID" value="KAK0753212.1"/>
    <property type="molecule type" value="Genomic_DNA"/>
</dbReference>
<accession>A0AA40KBZ2</accession>
<reference evidence="5" key="1">
    <citation type="submission" date="2023-06" db="EMBL/GenBank/DDBJ databases">
        <title>Genome-scale phylogeny and comparative genomics of the fungal order Sordariales.</title>
        <authorList>
            <consortium name="Lawrence Berkeley National Laboratory"/>
            <person name="Hensen N."/>
            <person name="Bonometti L."/>
            <person name="Westerberg I."/>
            <person name="Brannstrom I.O."/>
            <person name="Guillou S."/>
            <person name="Cros-Aarteil S."/>
            <person name="Calhoun S."/>
            <person name="Haridas S."/>
            <person name="Kuo A."/>
            <person name="Mondo S."/>
            <person name="Pangilinan J."/>
            <person name="Riley R."/>
            <person name="LaButti K."/>
            <person name="Andreopoulos B."/>
            <person name="Lipzen A."/>
            <person name="Chen C."/>
            <person name="Yanf M."/>
            <person name="Daum C."/>
            <person name="Ng V."/>
            <person name="Clum A."/>
            <person name="Steindorff A."/>
            <person name="Ohm R."/>
            <person name="Martin F."/>
            <person name="Silar P."/>
            <person name="Natvig D."/>
            <person name="Lalanne C."/>
            <person name="Gautier V."/>
            <person name="Ament-velasquez S.L."/>
            <person name="Kruys A."/>
            <person name="Hutchinson M.I."/>
            <person name="Powell A.J."/>
            <person name="Barry K."/>
            <person name="Miller A.N."/>
            <person name="Grigoriev I.V."/>
            <person name="Debuchy R."/>
            <person name="Gladieux P."/>
            <person name="Thoren M.H."/>
            <person name="Johannesson H."/>
        </authorList>
    </citation>
    <scope>NUCLEOTIDE SEQUENCE</scope>
    <source>
        <strain evidence="5">SMH3187-1</strain>
    </source>
</reference>
<evidence type="ECO:0000313" key="5">
    <source>
        <dbReference type="EMBL" id="KAK0753212.1"/>
    </source>
</evidence>
<dbReference type="Proteomes" id="UP001172155">
    <property type="component" value="Unassembled WGS sequence"/>
</dbReference>
<keyword evidence="1 3" id="KW-0210">Decarboxylase</keyword>
<proteinExistence type="inferred from homology"/>
<name>A0AA40KBZ2_9PEZI</name>
<dbReference type="AlphaFoldDB" id="A0AA40KBZ2"/>
<evidence type="ECO:0000259" key="4">
    <source>
        <dbReference type="Pfam" id="PF04909"/>
    </source>
</evidence>